<keyword evidence="3 6" id="KW-0812">Transmembrane</keyword>
<dbReference type="GO" id="GO:0015171">
    <property type="term" value="F:amino acid transmembrane transporter activity"/>
    <property type="evidence" value="ECO:0007669"/>
    <property type="project" value="TreeGrafter"/>
</dbReference>
<evidence type="ECO:0000256" key="6">
    <source>
        <dbReference type="SAM" id="Phobius"/>
    </source>
</evidence>
<dbReference type="InterPro" id="IPR001123">
    <property type="entry name" value="LeuE-type"/>
</dbReference>
<dbReference type="GO" id="GO:0005886">
    <property type="term" value="C:plasma membrane"/>
    <property type="evidence" value="ECO:0007669"/>
    <property type="project" value="UniProtKB-SubCell"/>
</dbReference>
<keyword evidence="5 6" id="KW-0472">Membrane</keyword>
<evidence type="ECO:0000256" key="4">
    <source>
        <dbReference type="ARBA" id="ARBA00022989"/>
    </source>
</evidence>
<gene>
    <name evidence="7" type="ORF">SAMN06265370_11162</name>
</gene>
<feature type="transmembrane region" description="Helical" evidence="6">
    <location>
        <begin position="41"/>
        <end position="62"/>
    </location>
</feature>
<feature type="transmembrane region" description="Helical" evidence="6">
    <location>
        <begin position="6"/>
        <end position="29"/>
    </location>
</feature>
<keyword evidence="8" id="KW-1185">Reference proteome</keyword>
<dbReference type="PANTHER" id="PTHR30086:SF20">
    <property type="entry name" value="ARGININE EXPORTER PROTEIN ARGO-RELATED"/>
    <property type="match status" value="1"/>
</dbReference>
<feature type="transmembrane region" description="Helical" evidence="6">
    <location>
        <begin position="68"/>
        <end position="92"/>
    </location>
</feature>
<name>A0A238XH33_9RHOB</name>
<dbReference type="OrthoDB" id="9804822at2"/>
<feature type="transmembrane region" description="Helical" evidence="6">
    <location>
        <begin position="149"/>
        <end position="171"/>
    </location>
</feature>
<dbReference type="AlphaFoldDB" id="A0A238XH33"/>
<dbReference type="Pfam" id="PF01810">
    <property type="entry name" value="LysE"/>
    <property type="match status" value="1"/>
</dbReference>
<dbReference type="RefSeq" id="WP_089271060.1">
    <property type="nucleotide sequence ID" value="NZ_FZNN01000011.1"/>
</dbReference>
<accession>A0A238XH33</accession>
<evidence type="ECO:0000256" key="3">
    <source>
        <dbReference type="ARBA" id="ARBA00022692"/>
    </source>
</evidence>
<dbReference type="PANTHER" id="PTHR30086">
    <property type="entry name" value="ARGININE EXPORTER PROTEIN ARGO"/>
    <property type="match status" value="1"/>
</dbReference>
<reference evidence="7 8" key="1">
    <citation type="submission" date="2017-06" db="EMBL/GenBank/DDBJ databases">
        <authorList>
            <person name="Kim H.J."/>
            <person name="Triplett B.A."/>
        </authorList>
    </citation>
    <scope>NUCLEOTIDE SEQUENCE [LARGE SCALE GENOMIC DNA]</scope>
    <source>
        <strain evidence="7 8">DSM 29052</strain>
    </source>
</reference>
<dbReference type="EMBL" id="FZNN01000011">
    <property type="protein sequence ID" value="SNR58010.1"/>
    <property type="molecule type" value="Genomic_DNA"/>
</dbReference>
<organism evidence="7 8">
    <name type="scientific">Puniceibacterium sediminis</name>
    <dbReference type="NCBI Taxonomy" id="1608407"/>
    <lineage>
        <taxon>Bacteria</taxon>
        <taxon>Pseudomonadati</taxon>
        <taxon>Pseudomonadota</taxon>
        <taxon>Alphaproteobacteria</taxon>
        <taxon>Rhodobacterales</taxon>
        <taxon>Paracoccaceae</taxon>
        <taxon>Puniceibacterium</taxon>
    </lineage>
</organism>
<proteinExistence type="predicted"/>
<feature type="transmembrane region" description="Helical" evidence="6">
    <location>
        <begin position="112"/>
        <end position="137"/>
    </location>
</feature>
<keyword evidence="2" id="KW-1003">Cell membrane</keyword>
<evidence type="ECO:0000313" key="8">
    <source>
        <dbReference type="Proteomes" id="UP000198417"/>
    </source>
</evidence>
<evidence type="ECO:0000256" key="2">
    <source>
        <dbReference type="ARBA" id="ARBA00022475"/>
    </source>
</evidence>
<evidence type="ECO:0000256" key="1">
    <source>
        <dbReference type="ARBA" id="ARBA00004651"/>
    </source>
</evidence>
<evidence type="ECO:0000313" key="7">
    <source>
        <dbReference type="EMBL" id="SNR58010.1"/>
    </source>
</evidence>
<comment type="subcellular location">
    <subcellularLocation>
        <location evidence="1">Cell membrane</location>
        <topology evidence="1">Multi-pass membrane protein</topology>
    </subcellularLocation>
</comment>
<protein>
    <submittedName>
        <fullName evidence="7">Threonine/homoserine/homoserine lactone efflux protein</fullName>
    </submittedName>
</protein>
<keyword evidence="4 6" id="KW-1133">Transmembrane helix</keyword>
<evidence type="ECO:0000256" key="5">
    <source>
        <dbReference type="ARBA" id="ARBA00023136"/>
    </source>
</evidence>
<dbReference type="Proteomes" id="UP000198417">
    <property type="component" value="Unassembled WGS sequence"/>
</dbReference>
<sequence>MIDAVHLVAFNLTLLAALASPGPALLLALRTTLVAGPRAGIATGAGLGLMAAAWTGAALLGLDAVFALFPFAYVAIKTIGALYLLWIAYTLWRDASQPLAESEKPLPRGRAFRTGLLVNLGNPKSVLFASAVLLVIFPPDLTITSKVLIVANHFAVELAAYTCFALALGTPRARAGYLRLKPVLDRIAASVLGLLGLRLLVSR</sequence>